<gene>
    <name evidence="1" type="ORF">K488DRAFT_84462</name>
</gene>
<evidence type="ECO:0000313" key="2">
    <source>
        <dbReference type="Proteomes" id="UP000814128"/>
    </source>
</evidence>
<evidence type="ECO:0000313" key="1">
    <source>
        <dbReference type="EMBL" id="KAI0033914.1"/>
    </source>
</evidence>
<sequence>MPPPPGPPKKLAKAKGDSASSPHTPSSAKPASRAGKRSSATSLAEIKASPLTANKAPPIQRFQTPDDRDETGSVAESTASKAQRKTEEERIQWFHGQADCQEVEPHRAFCGSCKEWIALNPTLTYTMRPWIQHRKSCRRGSNQKPSSIATSPKSPGCEDGTSDADESASALLSSVGKAVRRSEAERQEILEQDPRAEEVRPYEVLCKTCSRWVKLGNKRRYNLEPWKKHQKSCSGQIPSSRVATAERKMKLVNDNLVKSFTTRSIECVHCNETIGLEGEGDYDLKNWETHKVLCSGENAHTAGAGNSGSSEGTHPEFAAPSQSDGEIAVPRLQVRELAAADESAMALGSSRGTKRAREDDVVEMRPAVRRRTLSYQSTALSWILTPLKSFIAGFRAGMSLGEDQPLEAEGPSPVA</sequence>
<organism evidence="1 2">
    <name type="scientific">Vararia minispora EC-137</name>
    <dbReference type="NCBI Taxonomy" id="1314806"/>
    <lineage>
        <taxon>Eukaryota</taxon>
        <taxon>Fungi</taxon>
        <taxon>Dikarya</taxon>
        <taxon>Basidiomycota</taxon>
        <taxon>Agaricomycotina</taxon>
        <taxon>Agaricomycetes</taxon>
        <taxon>Russulales</taxon>
        <taxon>Lachnocladiaceae</taxon>
        <taxon>Vararia</taxon>
    </lineage>
</organism>
<keyword evidence="2" id="KW-1185">Reference proteome</keyword>
<accession>A0ACB8QQ48</accession>
<name>A0ACB8QQ48_9AGAM</name>
<dbReference type="EMBL" id="MU273509">
    <property type="protein sequence ID" value="KAI0033914.1"/>
    <property type="molecule type" value="Genomic_DNA"/>
</dbReference>
<reference evidence="1" key="2">
    <citation type="journal article" date="2022" name="New Phytol.">
        <title>Evolutionary transition to the ectomycorrhizal habit in the genomes of a hyperdiverse lineage of mushroom-forming fungi.</title>
        <authorList>
            <person name="Looney B."/>
            <person name="Miyauchi S."/>
            <person name="Morin E."/>
            <person name="Drula E."/>
            <person name="Courty P.E."/>
            <person name="Kohler A."/>
            <person name="Kuo A."/>
            <person name="LaButti K."/>
            <person name="Pangilinan J."/>
            <person name="Lipzen A."/>
            <person name="Riley R."/>
            <person name="Andreopoulos W."/>
            <person name="He G."/>
            <person name="Johnson J."/>
            <person name="Nolan M."/>
            <person name="Tritt A."/>
            <person name="Barry K.W."/>
            <person name="Grigoriev I.V."/>
            <person name="Nagy L.G."/>
            <person name="Hibbett D."/>
            <person name="Henrissat B."/>
            <person name="Matheny P.B."/>
            <person name="Labbe J."/>
            <person name="Martin F.M."/>
        </authorList>
    </citation>
    <scope>NUCLEOTIDE SEQUENCE</scope>
    <source>
        <strain evidence="1">EC-137</strain>
    </source>
</reference>
<reference evidence="1" key="1">
    <citation type="submission" date="2021-02" db="EMBL/GenBank/DDBJ databases">
        <authorList>
            <consortium name="DOE Joint Genome Institute"/>
            <person name="Ahrendt S."/>
            <person name="Looney B.P."/>
            <person name="Miyauchi S."/>
            <person name="Morin E."/>
            <person name="Drula E."/>
            <person name="Courty P.E."/>
            <person name="Chicoki N."/>
            <person name="Fauchery L."/>
            <person name="Kohler A."/>
            <person name="Kuo A."/>
            <person name="Labutti K."/>
            <person name="Pangilinan J."/>
            <person name="Lipzen A."/>
            <person name="Riley R."/>
            <person name="Andreopoulos W."/>
            <person name="He G."/>
            <person name="Johnson J."/>
            <person name="Barry K.W."/>
            <person name="Grigoriev I.V."/>
            <person name="Nagy L."/>
            <person name="Hibbett D."/>
            <person name="Henrissat B."/>
            <person name="Matheny P.B."/>
            <person name="Labbe J."/>
            <person name="Martin F."/>
        </authorList>
    </citation>
    <scope>NUCLEOTIDE SEQUENCE</scope>
    <source>
        <strain evidence="1">EC-137</strain>
    </source>
</reference>
<dbReference type="Proteomes" id="UP000814128">
    <property type="component" value="Unassembled WGS sequence"/>
</dbReference>
<comment type="caution">
    <text evidence="1">The sequence shown here is derived from an EMBL/GenBank/DDBJ whole genome shotgun (WGS) entry which is preliminary data.</text>
</comment>
<protein>
    <submittedName>
        <fullName evidence="1">Uncharacterized protein</fullName>
    </submittedName>
</protein>
<proteinExistence type="predicted"/>